<protein>
    <submittedName>
        <fullName evidence="1">Uncharacterized protein</fullName>
    </submittedName>
</protein>
<keyword evidence="2" id="KW-1185">Reference proteome</keyword>
<dbReference type="PANTHER" id="PTHR43130:SF3">
    <property type="entry name" value="HTH-TYPE TRANSCRIPTIONAL REGULATOR RV1931C"/>
    <property type="match status" value="1"/>
</dbReference>
<dbReference type="InterPro" id="IPR002818">
    <property type="entry name" value="DJ-1/PfpI"/>
</dbReference>
<evidence type="ECO:0000313" key="2">
    <source>
        <dbReference type="Proteomes" id="UP000076837"/>
    </source>
</evidence>
<comment type="caution">
    <text evidence="1">The sequence shown here is derived from an EMBL/GenBank/DDBJ whole genome shotgun (WGS) entry which is preliminary data.</text>
</comment>
<gene>
    <name evidence="1" type="ORF">ST47_g240</name>
</gene>
<organism evidence="1 2">
    <name type="scientific">Didymella rabiei</name>
    <name type="common">Chickpea ascochyta blight fungus</name>
    <name type="synonym">Mycosphaerella rabiei</name>
    <dbReference type="NCBI Taxonomy" id="5454"/>
    <lineage>
        <taxon>Eukaryota</taxon>
        <taxon>Fungi</taxon>
        <taxon>Dikarya</taxon>
        <taxon>Ascomycota</taxon>
        <taxon>Pezizomycotina</taxon>
        <taxon>Dothideomycetes</taxon>
        <taxon>Pleosporomycetidae</taxon>
        <taxon>Pleosporales</taxon>
        <taxon>Pleosporineae</taxon>
        <taxon>Didymellaceae</taxon>
        <taxon>Ascochyta</taxon>
    </lineage>
</organism>
<evidence type="ECO:0000313" key="1">
    <source>
        <dbReference type="EMBL" id="KZM28616.1"/>
    </source>
</evidence>
<proteinExistence type="predicted"/>
<dbReference type="InterPro" id="IPR029062">
    <property type="entry name" value="Class_I_gatase-like"/>
</dbReference>
<dbReference type="STRING" id="5454.A0A163MDB0"/>
<name>A0A163MDB0_DIDRA</name>
<dbReference type="EMBL" id="JYNV01000008">
    <property type="protein sequence ID" value="KZM28616.1"/>
    <property type="molecule type" value="Genomic_DNA"/>
</dbReference>
<dbReference type="OrthoDB" id="543156at2759"/>
<reference evidence="1 2" key="1">
    <citation type="journal article" date="2016" name="Sci. Rep.">
        <title>Draft genome sequencing and secretome analysis of fungal phytopathogen Ascochyta rabiei provides insight into the necrotrophic effector repertoire.</title>
        <authorList>
            <person name="Verma S."/>
            <person name="Gazara R.K."/>
            <person name="Nizam S."/>
            <person name="Parween S."/>
            <person name="Chattopadhyay D."/>
            <person name="Verma P.K."/>
        </authorList>
    </citation>
    <scope>NUCLEOTIDE SEQUENCE [LARGE SCALE GENOMIC DNA]</scope>
    <source>
        <strain evidence="1 2">ArDII</strain>
    </source>
</reference>
<sequence>MAPFKVAVYLYPSADILDFSGPVEIYSMRPASGETIFEVKTFGHHDRISSESGSLVYVPNGIFEELEANIADYDILVIPGADFDVFDRLLPSKEGKELTALLRKFVSLPPRQEAGARILQSVCTGAIILAASNVLAGRTVTTHHLGFDMLKTTADKAAGGDARIEVVKKRWVDAGTTEAGVRIINAAGVTSGIDTSLWIYEQLAGKEQADYVAEIAEFERRGEAWGT</sequence>
<dbReference type="InterPro" id="IPR052158">
    <property type="entry name" value="INH-QAR"/>
</dbReference>
<dbReference type="PANTHER" id="PTHR43130">
    <property type="entry name" value="ARAC-FAMILY TRANSCRIPTIONAL REGULATOR"/>
    <property type="match status" value="1"/>
</dbReference>
<dbReference type="AlphaFoldDB" id="A0A163MDB0"/>
<dbReference type="Pfam" id="PF01965">
    <property type="entry name" value="DJ-1_PfpI"/>
    <property type="match status" value="1"/>
</dbReference>
<dbReference type="SUPFAM" id="SSF52317">
    <property type="entry name" value="Class I glutamine amidotransferase-like"/>
    <property type="match status" value="1"/>
</dbReference>
<accession>A0A163MDB0</accession>
<dbReference type="Proteomes" id="UP000076837">
    <property type="component" value="Unassembled WGS sequence"/>
</dbReference>
<dbReference type="Gene3D" id="3.40.50.880">
    <property type="match status" value="1"/>
</dbReference>